<dbReference type="PANTHER" id="PTHR30273:SF2">
    <property type="entry name" value="PROTEIN FECR"/>
    <property type="match status" value="1"/>
</dbReference>
<dbReference type="InterPro" id="IPR012373">
    <property type="entry name" value="Ferrdict_sens_TM"/>
</dbReference>
<dbReference type="AlphaFoldDB" id="A0A1M6PM22"/>
<dbReference type="OrthoDB" id="176411at2"/>
<dbReference type="InterPro" id="IPR013320">
    <property type="entry name" value="ConA-like_dom_sf"/>
</dbReference>
<dbReference type="RefSeq" id="WP_143184777.1">
    <property type="nucleotide sequence ID" value="NZ_FQYR01000005.1"/>
</dbReference>
<gene>
    <name evidence="2" type="ORF">SAMN02745181_3232</name>
</gene>
<dbReference type="SUPFAM" id="SSF49899">
    <property type="entry name" value="Concanavalin A-like lectins/glucanases"/>
    <property type="match status" value="1"/>
</dbReference>
<evidence type="ECO:0000313" key="3">
    <source>
        <dbReference type="Proteomes" id="UP000184510"/>
    </source>
</evidence>
<dbReference type="Gene3D" id="2.60.120.200">
    <property type="match status" value="1"/>
</dbReference>
<dbReference type="Proteomes" id="UP000184510">
    <property type="component" value="Unassembled WGS sequence"/>
</dbReference>
<protein>
    <submittedName>
        <fullName evidence="2">FecR family protein</fullName>
    </submittedName>
</protein>
<dbReference type="GO" id="GO:0016989">
    <property type="term" value="F:sigma factor antagonist activity"/>
    <property type="evidence" value="ECO:0007669"/>
    <property type="project" value="TreeGrafter"/>
</dbReference>
<keyword evidence="1" id="KW-0812">Transmembrane</keyword>
<organism evidence="2 3">
    <name type="scientific">Rubritalea squalenifaciens DSM 18772</name>
    <dbReference type="NCBI Taxonomy" id="1123071"/>
    <lineage>
        <taxon>Bacteria</taxon>
        <taxon>Pseudomonadati</taxon>
        <taxon>Verrucomicrobiota</taxon>
        <taxon>Verrucomicrobiia</taxon>
        <taxon>Verrucomicrobiales</taxon>
        <taxon>Rubritaleaceae</taxon>
        <taxon>Rubritalea</taxon>
    </lineage>
</organism>
<evidence type="ECO:0000313" key="2">
    <source>
        <dbReference type="EMBL" id="SHK08985.1"/>
    </source>
</evidence>
<keyword evidence="1" id="KW-0472">Membrane</keyword>
<evidence type="ECO:0000256" key="1">
    <source>
        <dbReference type="SAM" id="Phobius"/>
    </source>
</evidence>
<dbReference type="EMBL" id="FQYR01000005">
    <property type="protein sequence ID" value="SHK08985.1"/>
    <property type="molecule type" value="Genomic_DNA"/>
</dbReference>
<sequence length="527" mass="59149">MNERAHQLIQRLWDKTISADEFEELNTMMLADPQVRDLYYEYVSLEQGLKFHLSNASHKPGIPGLASFLLAMQSRRNRKIAMVSALAAMIVLGFALSLFFIDRSVDQINYKVTPGTIVQFSSSDEGQTGEPGVFKVGSTMVISQGVVELDFESGVKSVVSGPAKLTLYAEDRLAMDYGTGWFRVPKEAVGFAVTTKELEVIDLGTEFGVISDLNEPDQVHVLDGSVKVKSLRGQRQELVLARDQAVSVYPVGSFENLPAEDKYFLTSLPVVLPHLHFSFDQANDFVASNTIIGLQDFDYSYHGDRPMLENGVFGEAIHLNGKNNYLETNWPGILSNDPRSVALWMKMPKKRLVDEDADHFGDTIVGWGMQRDRNSFEAGIHSKWTLHMDYRRDRSPFLNISFGGVWYYADDIVLDNDQWNHIVVTYSGEKNKDGFPLVKLYLNAELIDVHPVRGAYVKPVSEQEVLIRTLEKTPVVMGATLSSESELNVREGMYLGAMIDELYIIEGVIGPEEVKSLMDSNKLPERN</sequence>
<dbReference type="Gene3D" id="2.60.120.1440">
    <property type="match status" value="1"/>
</dbReference>
<keyword evidence="3" id="KW-1185">Reference proteome</keyword>
<feature type="transmembrane region" description="Helical" evidence="1">
    <location>
        <begin position="80"/>
        <end position="101"/>
    </location>
</feature>
<dbReference type="Pfam" id="PF13385">
    <property type="entry name" value="Laminin_G_3"/>
    <property type="match status" value="1"/>
</dbReference>
<name>A0A1M6PM22_9BACT</name>
<keyword evidence="1" id="KW-1133">Transmembrane helix</keyword>
<dbReference type="InParanoid" id="A0A1M6PM22"/>
<dbReference type="PANTHER" id="PTHR30273">
    <property type="entry name" value="PERIPLASMIC SIGNAL SENSOR AND SIGMA FACTOR ACTIVATOR FECR-RELATED"/>
    <property type="match status" value="1"/>
</dbReference>
<proteinExistence type="predicted"/>
<accession>A0A1M6PM22</accession>
<reference evidence="2 3" key="1">
    <citation type="submission" date="2016-11" db="EMBL/GenBank/DDBJ databases">
        <authorList>
            <person name="Jaros S."/>
            <person name="Januszkiewicz K."/>
            <person name="Wedrychowicz H."/>
        </authorList>
    </citation>
    <scope>NUCLEOTIDE SEQUENCE [LARGE SCALE GENOMIC DNA]</scope>
    <source>
        <strain evidence="2 3">DSM 18772</strain>
    </source>
</reference>
<dbReference type="STRING" id="1123071.SAMN02745181_3232"/>